<name>A0A2T5GB23_9BACL</name>
<dbReference type="SUPFAM" id="SSF54995">
    <property type="entry name" value="Ribosomal protein S6"/>
    <property type="match status" value="1"/>
</dbReference>
<evidence type="ECO:0000256" key="8">
    <source>
        <dbReference type="HAMAP-Rule" id="MF_00360"/>
    </source>
</evidence>
<evidence type="ECO:0000256" key="7">
    <source>
        <dbReference type="ARBA" id="ARBA00035294"/>
    </source>
</evidence>
<keyword evidence="4 8" id="KW-0689">Ribosomal protein</keyword>
<evidence type="ECO:0000256" key="5">
    <source>
        <dbReference type="ARBA" id="ARBA00023274"/>
    </source>
</evidence>
<dbReference type="InterPro" id="IPR020814">
    <property type="entry name" value="Ribosomal_S6_plastid/chlpt"/>
</dbReference>
<comment type="caution">
    <text evidence="9">The sequence shown here is derived from an EMBL/GenBank/DDBJ whole genome shotgun (WGS) entry which is preliminary data.</text>
</comment>
<comment type="function">
    <text evidence="6 8">Binds together with bS18 to 16S ribosomal RNA.</text>
</comment>
<gene>
    <name evidence="8" type="primary">rpsF</name>
    <name evidence="9" type="ORF">BLITH_0463</name>
</gene>
<reference evidence="9 10" key="1">
    <citation type="submission" date="2017-08" db="EMBL/GenBank/DDBJ databases">
        <title>Burning lignite coal seam in the remote Altai Mountains harbors a hydrogen-driven thermophilic microbial community.</title>
        <authorList>
            <person name="Kadnikov V.V."/>
            <person name="Mardanov A.V."/>
            <person name="Ivasenko D."/>
            <person name="Beletsky A.V."/>
            <person name="Karnachuk O.V."/>
            <person name="Ravin N.V."/>
        </authorList>
    </citation>
    <scope>NUCLEOTIDE SEQUENCE [LARGE SCALE GENOMIC DNA]</scope>
    <source>
        <strain evidence="9">AL31</strain>
    </source>
</reference>
<dbReference type="CDD" id="cd00473">
    <property type="entry name" value="bS6"/>
    <property type="match status" value="1"/>
</dbReference>
<proteinExistence type="inferred from homology"/>
<dbReference type="Pfam" id="PF01250">
    <property type="entry name" value="Ribosomal_S6"/>
    <property type="match status" value="1"/>
</dbReference>
<dbReference type="GO" id="GO:0006412">
    <property type="term" value="P:translation"/>
    <property type="evidence" value="ECO:0007669"/>
    <property type="project" value="UniProtKB-UniRule"/>
</dbReference>
<dbReference type="InterPro" id="IPR014717">
    <property type="entry name" value="Transl_elong_EF1B/ribsomal_bS6"/>
</dbReference>
<dbReference type="NCBIfam" id="TIGR00166">
    <property type="entry name" value="S6"/>
    <property type="match status" value="1"/>
</dbReference>
<dbReference type="GO" id="GO:0005840">
    <property type="term" value="C:ribosome"/>
    <property type="evidence" value="ECO:0007669"/>
    <property type="project" value="UniProtKB-KW"/>
</dbReference>
<dbReference type="PANTHER" id="PTHR21011:SF1">
    <property type="entry name" value="SMALL RIBOSOMAL SUBUNIT PROTEIN BS6M"/>
    <property type="match status" value="1"/>
</dbReference>
<keyword evidence="2 8" id="KW-0699">rRNA-binding</keyword>
<comment type="similarity">
    <text evidence="1 8">Belongs to the bacterial ribosomal protein bS6 family.</text>
</comment>
<keyword evidence="5 8" id="KW-0687">Ribonucleoprotein</keyword>
<evidence type="ECO:0000256" key="1">
    <source>
        <dbReference type="ARBA" id="ARBA00009512"/>
    </source>
</evidence>
<dbReference type="EMBL" id="PEBW01000001">
    <property type="protein sequence ID" value="PTQ53383.1"/>
    <property type="molecule type" value="Genomic_DNA"/>
</dbReference>
<evidence type="ECO:0000256" key="3">
    <source>
        <dbReference type="ARBA" id="ARBA00022884"/>
    </source>
</evidence>
<dbReference type="Gene3D" id="3.30.70.60">
    <property type="match status" value="1"/>
</dbReference>
<evidence type="ECO:0000313" key="9">
    <source>
        <dbReference type="EMBL" id="PTQ53383.1"/>
    </source>
</evidence>
<dbReference type="HAMAP" id="MF_00360">
    <property type="entry name" value="Ribosomal_bS6"/>
    <property type="match status" value="1"/>
</dbReference>
<evidence type="ECO:0000256" key="6">
    <source>
        <dbReference type="ARBA" id="ARBA00035104"/>
    </source>
</evidence>
<organism evidence="9 10">
    <name type="scientific">Brockia lithotrophica</name>
    <dbReference type="NCBI Taxonomy" id="933949"/>
    <lineage>
        <taxon>Bacteria</taxon>
        <taxon>Bacillati</taxon>
        <taxon>Bacillota</taxon>
        <taxon>Bacilli</taxon>
        <taxon>Bacillales</taxon>
        <taxon>Bacillales Family X. Incertae Sedis</taxon>
        <taxon>Brockia</taxon>
    </lineage>
</organism>
<dbReference type="AlphaFoldDB" id="A0A2T5GB23"/>
<dbReference type="GO" id="GO:0070181">
    <property type="term" value="F:small ribosomal subunit rRNA binding"/>
    <property type="evidence" value="ECO:0007669"/>
    <property type="project" value="TreeGrafter"/>
</dbReference>
<dbReference type="PANTHER" id="PTHR21011">
    <property type="entry name" value="MITOCHONDRIAL 28S RIBOSOMAL PROTEIN S6"/>
    <property type="match status" value="1"/>
</dbReference>
<dbReference type="Proteomes" id="UP000244016">
    <property type="component" value="Unassembled WGS sequence"/>
</dbReference>
<keyword evidence="3 8" id="KW-0694">RNA-binding</keyword>
<dbReference type="InterPro" id="IPR000529">
    <property type="entry name" value="Ribosomal_bS6"/>
</dbReference>
<dbReference type="GO" id="GO:0005737">
    <property type="term" value="C:cytoplasm"/>
    <property type="evidence" value="ECO:0007669"/>
    <property type="project" value="UniProtKB-ARBA"/>
</dbReference>
<evidence type="ECO:0000256" key="2">
    <source>
        <dbReference type="ARBA" id="ARBA00022730"/>
    </source>
</evidence>
<dbReference type="GO" id="GO:0003735">
    <property type="term" value="F:structural constituent of ribosome"/>
    <property type="evidence" value="ECO:0007669"/>
    <property type="project" value="InterPro"/>
</dbReference>
<evidence type="ECO:0000256" key="4">
    <source>
        <dbReference type="ARBA" id="ARBA00022980"/>
    </source>
</evidence>
<protein>
    <recommendedName>
        <fullName evidence="7 8">Small ribosomal subunit protein bS6</fullName>
    </recommendedName>
</protein>
<dbReference type="GO" id="GO:1990904">
    <property type="term" value="C:ribonucleoprotein complex"/>
    <property type="evidence" value="ECO:0007669"/>
    <property type="project" value="UniProtKB-KW"/>
</dbReference>
<accession>A0A2T5GB23</accession>
<dbReference type="InterPro" id="IPR035980">
    <property type="entry name" value="Ribosomal_bS6_sf"/>
</dbReference>
<dbReference type="PROSITE" id="PS01048">
    <property type="entry name" value="RIBOSOMAL_S6"/>
    <property type="match status" value="1"/>
</dbReference>
<evidence type="ECO:0000313" key="10">
    <source>
        <dbReference type="Proteomes" id="UP000244016"/>
    </source>
</evidence>
<sequence length="97" mass="11416">MKRSYELVTIHRPDLRDEEVAEERNRIVSAIVERGGEVTKVDPWGKRRLAYEIAKFREGIYTVFEFTATPKAAHELEHVIRLNESIIRHLIVRTDED</sequence>
<dbReference type="InterPro" id="IPR020815">
    <property type="entry name" value="Ribosomal_bS6_CS"/>
</dbReference>